<accession>A0ACB8SKL0</accession>
<gene>
    <name evidence="1" type="ORF">BV25DRAFT_1813447</name>
</gene>
<protein>
    <submittedName>
        <fullName evidence="1">Uncharacterized protein</fullName>
    </submittedName>
</protein>
<dbReference type="Proteomes" id="UP000814140">
    <property type="component" value="Unassembled WGS sequence"/>
</dbReference>
<organism evidence="1 2">
    <name type="scientific">Artomyces pyxidatus</name>
    <dbReference type="NCBI Taxonomy" id="48021"/>
    <lineage>
        <taxon>Eukaryota</taxon>
        <taxon>Fungi</taxon>
        <taxon>Dikarya</taxon>
        <taxon>Basidiomycota</taxon>
        <taxon>Agaricomycotina</taxon>
        <taxon>Agaricomycetes</taxon>
        <taxon>Russulales</taxon>
        <taxon>Auriscalpiaceae</taxon>
        <taxon>Artomyces</taxon>
    </lineage>
</organism>
<reference evidence="1" key="1">
    <citation type="submission" date="2021-03" db="EMBL/GenBank/DDBJ databases">
        <authorList>
            <consortium name="DOE Joint Genome Institute"/>
            <person name="Ahrendt S."/>
            <person name="Looney B.P."/>
            <person name="Miyauchi S."/>
            <person name="Morin E."/>
            <person name="Drula E."/>
            <person name="Courty P.E."/>
            <person name="Chicoki N."/>
            <person name="Fauchery L."/>
            <person name="Kohler A."/>
            <person name="Kuo A."/>
            <person name="Labutti K."/>
            <person name="Pangilinan J."/>
            <person name="Lipzen A."/>
            <person name="Riley R."/>
            <person name="Andreopoulos W."/>
            <person name="He G."/>
            <person name="Johnson J."/>
            <person name="Barry K.W."/>
            <person name="Grigoriev I.V."/>
            <person name="Nagy L."/>
            <person name="Hibbett D."/>
            <person name="Henrissat B."/>
            <person name="Matheny P.B."/>
            <person name="Labbe J."/>
            <person name="Martin F."/>
        </authorList>
    </citation>
    <scope>NUCLEOTIDE SEQUENCE</scope>
    <source>
        <strain evidence="1">HHB10654</strain>
    </source>
</reference>
<dbReference type="EMBL" id="MU277258">
    <property type="protein sequence ID" value="KAI0056808.1"/>
    <property type="molecule type" value="Genomic_DNA"/>
</dbReference>
<evidence type="ECO:0000313" key="1">
    <source>
        <dbReference type="EMBL" id="KAI0056808.1"/>
    </source>
</evidence>
<sequence>WHQLVGVHKMLTQVKTSLSVLLMDGVGLRKTIQVFALFAMLAFYRETHKQTGRYPVKWHECTPSLSLFHALTAERDTEWKGKDGKEGSILEGGFADPLADTIYGRSLVAVAFDEAHVCHRVNNLYWCARALQSRSHMFVAMTATPVQNKHSVSGVYYIRSTWPTNPVYVCRTCGTLVEFSG</sequence>
<keyword evidence="2" id="KW-1185">Reference proteome</keyword>
<proteinExistence type="predicted"/>
<comment type="caution">
    <text evidence="1">The sequence shown here is derived from an EMBL/GenBank/DDBJ whole genome shotgun (WGS) entry which is preliminary data.</text>
</comment>
<name>A0ACB8SKL0_9AGAM</name>
<feature type="non-terminal residue" evidence="1">
    <location>
        <position position="1"/>
    </location>
</feature>
<reference evidence="1" key="2">
    <citation type="journal article" date="2022" name="New Phytol.">
        <title>Evolutionary transition to the ectomycorrhizal habit in the genomes of a hyperdiverse lineage of mushroom-forming fungi.</title>
        <authorList>
            <person name="Looney B."/>
            <person name="Miyauchi S."/>
            <person name="Morin E."/>
            <person name="Drula E."/>
            <person name="Courty P.E."/>
            <person name="Kohler A."/>
            <person name="Kuo A."/>
            <person name="LaButti K."/>
            <person name="Pangilinan J."/>
            <person name="Lipzen A."/>
            <person name="Riley R."/>
            <person name="Andreopoulos W."/>
            <person name="He G."/>
            <person name="Johnson J."/>
            <person name="Nolan M."/>
            <person name="Tritt A."/>
            <person name="Barry K.W."/>
            <person name="Grigoriev I.V."/>
            <person name="Nagy L.G."/>
            <person name="Hibbett D."/>
            <person name="Henrissat B."/>
            <person name="Matheny P.B."/>
            <person name="Labbe J."/>
            <person name="Martin F.M."/>
        </authorList>
    </citation>
    <scope>NUCLEOTIDE SEQUENCE</scope>
    <source>
        <strain evidence="1">HHB10654</strain>
    </source>
</reference>
<evidence type="ECO:0000313" key="2">
    <source>
        <dbReference type="Proteomes" id="UP000814140"/>
    </source>
</evidence>